<dbReference type="PANTHER" id="PTHR43069:SF2">
    <property type="entry name" value="FUMARYLACETOACETASE"/>
    <property type="match status" value="1"/>
</dbReference>
<sequence length="420" mass="46701">MSFIQVEANSDFPIQNLPYGVFSTQDEPRHRIGVAIGDQILDLSVIKHLFTGPFISGNQDVFNQPVLNNFMSLGPNAWREVRQFLQKLLSASEPLLRDNAELRSRAFVSQAKATLHLPANIGDYTDFYSSRDHATNVGIMFRGKDNALMPNWLHLPVGYHGRASSVVVSGTPVRRPMGQVRPNDDKPPEFEASKLLDIELEMAFFVGPGNPLGKPIPIHKADEHIFGMVLMNDWSARDIQKWEYVPLGPFLSKNFSTTISPWVVPMEALMPFVLPNTVQDPLPLPYLRDNTNYTFDINLCVCLQDCAKQCNKPIPCCAFQYMYWTMKQQLAHHTVTGCNVRPGDLLASGTISGPDPGSFGSMLELSWRGTKPIDLGDGHKRTFLQDGDTVIIEGYCQGEGYRVGFGTCTGTVLPAVPLTD</sequence>
<dbReference type="Xenbase" id="XB-GENE-964392">
    <property type="gene designation" value="fah"/>
</dbReference>
<comment type="cofactor">
    <cofactor evidence="15">
        <name>Mg(2+)</name>
        <dbReference type="ChEBI" id="CHEBI:18420"/>
    </cofactor>
    <cofactor evidence="15">
        <name>Ca(2+)</name>
        <dbReference type="ChEBI" id="CHEBI:29108"/>
    </cofactor>
</comment>
<feature type="active site" description="Proton acceptor" evidence="12">
    <location>
        <position position="133"/>
    </location>
</feature>
<dbReference type="UniPathway" id="UPA00139">
    <property type="reaction ID" value="UER00341"/>
</dbReference>
<evidence type="ECO:0000256" key="8">
    <source>
        <dbReference type="ARBA" id="ARBA00022837"/>
    </source>
</evidence>
<reference evidence="18" key="2">
    <citation type="submission" date="2020-05" db="UniProtKB">
        <authorList>
            <consortium name="Ensembl"/>
        </authorList>
    </citation>
    <scope>IDENTIFICATION</scope>
</reference>
<dbReference type="Gene3D" id="3.90.850.10">
    <property type="entry name" value="Fumarylacetoacetase-like, C-terminal domain"/>
    <property type="match status" value="1"/>
</dbReference>
<evidence type="ECO:0000256" key="4">
    <source>
        <dbReference type="ARBA" id="ARBA00012094"/>
    </source>
</evidence>
<feature type="binding site" evidence="14">
    <location>
        <position position="233"/>
    </location>
    <ligand>
        <name>Mg(2+)</name>
        <dbReference type="ChEBI" id="CHEBI:18420"/>
    </ligand>
</feature>
<evidence type="ECO:0000256" key="1">
    <source>
        <dbReference type="ARBA" id="ARBA00000353"/>
    </source>
</evidence>
<feature type="binding site" evidence="13">
    <location>
        <position position="128"/>
    </location>
    <ligand>
        <name>substrate</name>
    </ligand>
</feature>
<dbReference type="SUPFAM" id="SSF56529">
    <property type="entry name" value="FAH"/>
    <property type="match status" value="1"/>
</dbReference>
<evidence type="ECO:0000256" key="3">
    <source>
        <dbReference type="ARBA" id="ARBA00010211"/>
    </source>
</evidence>
<feature type="binding site" evidence="13">
    <location>
        <position position="142"/>
    </location>
    <ligand>
        <name>substrate</name>
    </ligand>
</feature>
<dbReference type="InParanoid" id="A0A6I8QWA6"/>
<evidence type="ECO:0000259" key="17">
    <source>
        <dbReference type="Pfam" id="PF09298"/>
    </source>
</evidence>
<feature type="binding site" evidence="14">
    <location>
        <position position="257"/>
    </location>
    <ligand>
        <name>Mg(2+)</name>
        <dbReference type="ChEBI" id="CHEBI:18420"/>
    </ligand>
</feature>
<evidence type="ECO:0000256" key="6">
    <source>
        <dbReference type="ARBA" id="ARBA00022723"/>
    </source>
</evidence>
<evidence type="ECO:0000313" key="18">
    <source>
        <dbReference type="Ensembl" id="ENSXETP00000073454"/>
    </source>
</evidence>
<dbReference type="FunFam" id="2.30.30.230:FF:000001">
    <property type="entry name" value="Fumarylacetoacetase"/>
    <property type="match status" value="1"/>
</dbReference>
<keyword evidence="8 14" id="KW-0106">Calcium</keyword>
<dbReference type="InterPro" id="IPR036462">
    <property type="entry name" value="Fumarylacetoacetase_N_sf"/>
</dbReference>
<evidence type="ECO:0000256" key="13">
    <source>
        <dbReference type="PIRSR" id="PIRSR605959-2"/>
    </source>
</evidence>
<dbReference type="FunCoup" id="A0A6I8QWA6">
    <property type="interactions" value="382"/>
</dbReference>
<name>A0A6I8QWA6_XENTR</name>
<feature type="binding site" evidence="14">
    <location>
        <position position="199"/>
    </location>
    <ligand>
        <name>Ca(2+)</name>
        <dbReference type="ChEBI" id="CHEBI:29108"/>
    </ligand>
</feature>
<dbReference type="EC" id="3.7.1.2" evidence="4 15"/>
<dbReference type="AlphaFoldDB" id="A0A6I8QWA6"/>
<dbReference type="GO" id="GO:0006572">
    <property type="term" value="P:L-tyrosine catabolic process"/>
    <property type="evidence" value="ECO:0007669"/>
    <property type="project" value="UniProtKB-UniRule"/>
</dbReference>
<accession>A0A6I8QWA6</accession>
<comment type="catalytic activity">
    <reaction evidence="1 15">
        <text>4-fumarylacetoacetate + H2O = acetoacetate + fumarate + H(+)</text>
        <dbReference type="Rhea" id="RHEA:10244"/>
        <dbReference type="ChEBI" id="CHEBI:13705"/>
        <dbReference type="ChEBI" id="CHEBI:15377"/>
        <dbReference type="ChEBI" id="CHEBI:15378"/>
        <dbReference type="ChEBI" id="CHEBI:18034"/>
        <dbReference type="ChEBI" id="CHEBI:29806"/>
        <dbReference type="EC" id="3.7.1.2"/>
    </reaction>
</comment>
<evidence type="ECO:0000256" key="2">
    <source>
        <dbReference type="ARBA" id="ARBA00004782"/>
    </source>
</evidence>
<comment type="pathway">
    <text evidence="2 15">Amino-acid degradation; L-phenylalanine degradation; acetoacetate and fumarate from L-phenylalanine: step 6/6.</text>
</comment>
<dbReference type="InterPro" id="IPR015377">
    <property type="entry name" value="Fumarylacetoacetase_N"/>
</dbReference>
<evidence type="ECO:0000256" key="15">
    <source>
        <dbReference type="RuleBase" id="RU366008"/>
    </source>
</evidence>
<gene>
    <name evidence="18" type="primary">fah</name>
</gene>
<dbReference type="PANTHER" id="PTHR43069">
    <property type="entry name" value="FUMARYLACETOACETASE"/>
    <property type="match status" value="1"/>
</dbReference>
<dbReference type="GeneTree" id="ENSGT00390000008646"/>
<feature type="binding site" evidence="14">
    <location>
        <position position="253"/>
    </location>
    <ligand>
        <name>Mg(2+)</name>
        <dbReference type="ChEBI" id="CHEBI:18420"/>
    </ligand>
</feature>
<keyword evidence="6 14" id="KW-0479">Metal-binding</keyword>
<dbReference type="InterPro" id="IPR011234">
    <property type="entry name" value="Fumarylacetoacetase-like_C"/>
</dbReference>
<feature type="domain" description="Fumarylacetoacetase-like C-terminal" evidence="16">
    <location>
        <begin position="125"/>
        <end position="412"/>
    </location>
</feature>
<feature type="binding site" evidence="14">
    <location>
        <position position="201"/>
    </location>
    <ligand>
        <name>Ca(2+)</name>
        <dbReference type="ChEBI" id="CHEBI:29108"/>
    </ligand>
</feature>
<feature type="domain" description="Fumarylacetoacetase N-terminal" evidence="17">
    <location>
        <begin position="15"/>
        <end position="118"/>
    </location>
</feature>
<keyword evidence="9 14" id="KW-0460">Magnesium</keyword>
<evidence type="ECO:0000259" key="16">
    <source>
        <dbReference type="Pfam" id="PF01557"/>
    </source>
</evidence>
<reference evidence="18" key="1">
    <citation type="journal article" date="2010" name="Science">
        <title>The genome of the Western clawed frog Xenopus tropicalis.</title>
        <authorList>
            <person name="Hellsten U."/>
            <person name="Harland R.M."/>
            <person name="Gilchrist M.J."/>
            <person name="Hendrix D."/>
            <person name="Jurka J."/>
            <person name="Kapitonov V."/>
            <person name="Ovcharenko I."/>
            <person name="Putnam N.H."/>
            <person name="Shu S."/>
            <person name="Taher L."/>
            <person name="Blitz I.L."/>
            <person name="Blumberg B."/>
            <person name="Dichmann D.S."/>
            <person name="Dubchak I."/>
            <person name="Amaya E."/>
            <person name="Detter J.C."/>
            <person name="Fletcher R."/>
            <person name="Gerhard D.S."/>
            <person name="Goodstein D."/>
            <person name="Graves T."/>
            <person name="Grigoriev I.V."/>
            <person name="Grimwood J."/>
            <person name="Kawashima T."/>
            <person name="Lindquist E."/>
            <person name="Lucas S.M."/>
            <person name="Mead P.E."/>
            <person name="Mitros T."/>
            <person name="Ogino H."/>
            <person name="Ohta Y."/>
            <person name="Poliakov A.V."/>
            <person name="Pollet N."/>
            <person name="Robert J."/>
            <person name="Salamov A."/>
            <person name="Sater A.K."/>
            <person name="Schmutz J."/>
            <person name="Terry A."/>
            <person name="Vize P.D."/>
            <person name="Warren W.C."/>
            <person name="Wells D."/>
            <person name="Wills A."/>
            <person name="Wilson R.K."/>
            <person name="Zimmerman L.B."/>
            <person name="Zorn A.M."/>
            <person name="Grainger R."/>
            <person name="Grammer T."/>
            <person name="Khokha M.K."/>
            <person name="Richardson P.M."/>
            <person name="Rokhsar D.S."/>
        </authorList>
    </citation>
    <scope>NUCLEOTIDE SEQUENCE [LARGE SCALE GENOMIC DNA]</scope>
    <source>
        <strain evidence="18">Nigerian</strain>
    </source>
</reference>
<keyword evidence="10 15" id="KW-0828">Tyrosine catabolism</keyword>
<feature type="binding site" evidence="13">
    <location>
        <position position="244"/>
    </location>
    <ligand>
        <name>substrate</name>
    </ligand>
</feature>
<dbReference type="InterPro" id="IPR005959">
    <property type="entry name" value="Fumarylacetoacetase"/>
</dbReference>
<dbReference type="Ensembl" id="ENSXETT00000072426">
    <property type="protein sequence ID" value="ENSXETP00000073454"/>
    <property type="gene ID" value="ENSXETG00000024287"/>
</dbReference>
<feature type="binding site" evidence="14">
    <location>
        <position position="126"/>
    </location>
    <ligand>
        <name>Ca(2+)</name>
        <dbReference type="ChEBI" id="CHEBI:29108"/>
    </ligand>
</feature>
<comment type="similarity">
    <text evidence="3 15">Belongs to the FAH family.</text>
</comment>
<evidence type="ECO:0000256" key="12">
    <source>
        <dbReference type="PIRSR" id="PIRSR605959-1"/>
    </source>
</evidence>
<keyword evidence="7 15" id="KW-0378">Hydrolase</keyword>
<dbReference type="GO" id="GO:0004334">
    <property type="term" value="F:fumarylacetoacetase activity"/>
    <property type="evidence" value="ECO:0007669"/>
    <property type="project" value="UniProtKB-UniRule"/>
</dbReference>
<dbReference type="FunFam" id="3.90.850.10:FF:000004">
    <property type="entry name" value="Fumarylacetoacetase"/>
    <property type="match status" value="1"/>
</dbReference>
<evidence type="ECO:0000256" key="11">
    <source>
        <dbReference type="ARBA" id="ARBA00023232"/>
    </source>
</evidence>
<dbReference type="SUPFAM" id="SSF63433">
    <property type="entry name" value="Fumarylacetoacetate hydrolase, FAH, N-terminal domain"/>
    <property type="match status" value="1"/>
</dbReference>
<evidence type="ECO:0000256" key="7">
    <source>
        <dbReference type="ARBA" id="ARBA00022801"/>
    </source>
</evidence>
<dbReference type="Pfam" id="PF01557">
    <property type="entry name" value="FAA_hydrolase"/>
    <property type="match status" value="1"/>
</dbReference>
<evidence type="ECO:0000256" key="14">
    <source>
        <dbReference type="PIRSR" id="PIRSR605959-3"/>
    </source>
</evidence>
<organism evidence="18">
    <name type="scientific">Xenopus tropicalis</name>
    <name type="common">Western clawed frog</name>
    <name type="synonym">Silurana tropicalis</name>
    <dbReference type="NCBI Taxonomy" id="8364"/>
    <lineage>
        <taxon>Eukaryota</taxon>
        <taxon>Metazoa</taxon>
        <taxon>Chordata</taxon>
        <taxon>Craniata</taxon>
        <taxon>Vertebrata</taxon>
        <taxon>Euteleostomi</taxon>
        <taxon>Amphibia</taxon>
        <taxon>Batrachia</taxon>
        <taxon>Anura</taxon>
        <taxon>Pipoidea</taxon>
        <taxon>Pipidae</taxon>
        <taxon>Xenopodinae</taxon>
        <taxon>Xenopus</taxon>
        <taxon>Silurana</taxon>
    </lineage>
</organism>
<evidence type="ECO:0000256" key="10">
    <source>
        <dbReference type="ARBA" id="ARBA00022878"/>
    </source>
</evidence>
<protein>
    <recommendedName>
        <fullName evidence="5 15">Fumarylacetoacetase</fullName>
        <ecNumber evidence="4 15">3.7.1.2</ecNumber>
    </recommendedName>
    <alternativeName>
        <fullName evidence="15">Fumarylacetoacetate hydrolase</fullName>
    </alternativeName>
</protein>
<proteinExistence type="inferred from homology"/>
<dbReference type="Pfam" id="PF09298">
    <property type="entry name" value="FAA_hydrolase_N"/>
    <property type="match status" value="1"/>
</dbReference>
<dbReference type="GO" id="GO:0006559">
    <property type="term" value="P:L-phenylalanine catabolic process"/>
    <property type="evidence" value="ECO:0007669"/>
    <property type="project" value="UniProtKB-UniRule"/>
</dbReference>
<dbReference type="Gene3D" id="2.30.30.230">
    <property type="entry name" value="Fumarylacetoacetase, N-terminal domain"/>
    <property type="match status" value="1"/>
</dbReference>
<keyword evidence="11 15" id="KW-0585">Phenylalanine catabolism</keyword>
<dbReference type="NCBIfam" id="TIGR01266">
    <property type="entry name" value="fum_ac_acetase"/>
    <property type="match status" value="1"/>
</dbReference>
<dbReference type="GO" id="GO:0046872">
    <property type="term" value="F:metal ion binding"/>
    <property type="evidence" value="ECO:0007669"/>
    <property type="project" value="UniProtKB-UniRule"/>
</dbReference>
<feature type="binding site" evidence="13">
    <location>
        <position position="240"/>
    </location>
    <ligand>
        <name>substrate</name>
    </ligand>
</feature>
<evidence type="ECO:0000256" key="5">
    <source>
        <dbReference type="ARBA" id="ARBA00014741"/>
    </source>
</evidence>
<dbReference type="Bgee" id="ENSXETG00000024287">
    <property type="expression patterns" value="Expressed in liver and 7 other cell types or tissues"/>
</dbReference>
<feature type="binding site" evidence="13">
    <location>
        <position position="350"/>
    </location>
    <ligand>
        <name>substrate</name>
    </ligand>
</feature>
<evidence type="ECO:0000256" key="9">
    <source>
        <dbReference type="ARBA" id="ARBA00022842"/>
    </source>
</evidence>
<dbReference type="InterPro" id="IPR036663">
    <property type="entry name" value="Fumarylacetoacetase_C_sf"/>
</dbReference>